<dbReference type="AlphaFoldDB" id="A0A6J4LVG2"/>
<name>A0A6J4LVG2_9SPHI</name>
<dbReference type="EMBL" id="CADCTQ010000671">
    <property type="protein sequence ID" value="CAA9343017.1"/>
    <property type="molecule type" value="Genomic_DNA"/>
</dbReference>
<evidence type="ECO:0000256" key="1">
    <source>
        <dbReference type="SAM" id="MobiDB-lite"/>
    </source>
</evidence>
<feature type="non-terminal residue" evidence="2">
    <location>
        <position position="1"/>
    </location>
</feature>
<organism evidence="2">
    <name type="scientific">uncultured Cytophagales bacterium</name>
    <dbReference type="NCBI Taxonomy" id="158755"/>
    <lineage>
        <taxon>Bacteria</taxon>
        <taxon>Pseudomonadati</taxon>
        <taxon>Bacteroidota</taxon>
        <taxon>Sphingobacteriia</taxon>
        <taxon>Sphingobacteriales</taxon>
        <taxon>environmental samples</taxon>
    </lineage>
</organism>
<feature type="non-terminal residue" evidence="2">
    <location>
        <position position="37"/>
    </location>
</feature>
<evidence type="ECO:0000313" key="2">
    <source>
        <dbReference type="EMBL" id="CAA9343017.1"/>
    </source>
</evidence>
<gene>
    <name evidence="2" type="ORF">AVDCRST_MAG56-7974</name>
</gene>
<reference evidence="2" key="1">
    <citation type="submission" date="2020-02" db="EMBL/GenBank/DDBJ databases">
        <authorList>
            <person name="Meier V. D."/>
        </authorList>
    </citation>
    <scope>NUCLEOTIDE SEQUENCE</scope>
    <source>
        <strain evidence="2">AVDCRST_MAG56</strain>
    </source>
</reference>
<proteinExistence type="predicted"/>
<feature type="region of interest" description="Disordered" evidence="1">
    <location>
        <begin position="1"/>
        <end position="37"/>
    </location>
</feature>
<sequence length="37" mass="4156">DHDPEKRHSTVRAKPPAAHFPRTRRKQPPEGAKISGV</sequence>
<accession>A0A6J4LVG2</accession>
<protein>
    <submittedName>
        <fullName evidence="2">Uncharacterized protein</fullName>
    </submittedName>
</protein>